<dbReference type="EMBL" id="MU856873">
    <property type="protein sequence ID" value="KAK4156141.1"/>
    <property type="molecule type" value="Genomic_DNA"/>
</dbReference>
<comment type="caution">
    <text evidence="2">The sequence shown here is derived from an EMBL/GenBank/DDBJ whole genome shotgun (WGS) entry which is preliminary data.</text>
</comment>
<evidence type="ECO:0000256" key="1">
    <source>
        <dbReference type="SAM" id="MobiDB-lite"/>
    </source>
</evidence>
<dbReference type="Proteomes" id="UP001302745">
    <property type="component" value="Unassembled WGS sequence"/>
</dbReference>
<name>A0AAN7A0V9_9PEZI</name>
<feature type="compositionally biased region" description="Polar residues" evidence="1">
    <location>
        <begin position="96"/>
        <end position="105"/>
    </location>
</feature>
<feature type="region of interest" description="Disordered" evidence="1">
    <location>
        <begin position="70"/>
        <end position="105"/>
    </location>
</feature>
<organism evidence="2 3">
    <name type="scientific">Chaetomidium leptoderma</name>
    <dbReference type="NCBI Taxonomy" id="669021"/>
    <lineage>
        <taxon>Eukaryota</taxon>
        <taxon>Fungi</taxon>
        <taxon>Dikarya</taxon>
        <taxon>Ascomycota</taxon>
        <taxon>Pezizomycotina</taxon>
        <taxon>Sordariomycetes</taxon>
        <taxon>Sordariomycetidae</taxon>
        <taxon>Sordariales</taxon>
        <taxon>Chaetomiaceae</taxon>
        <taxon>Chaetomidium</taxon>
    </lineage>
</organism>
<feature type="compositionally biased region" description="Low complexity" evidence="1">
    <location>
        <begin position="70"/>
        <end position="95"/>
    </location>
</feature>
<reference evidence="2" key="1">
    <citation type="journal article" date="2023" name="Mol. Phylogenet. Evol.">
        <title>Genome-scale phylogeny and comparative genomics of the fungal order Sordariales.</title>
        <authorList>
            <person name="Hensen N."/>
            <person name="Bonometti L."/>
            <person name="Westerberg I."/>
            <person name="Brannstrom I.O."/>
            <person name="Guillou S."/>
            <person name="Cros-Aarteil S."/>
            <person name="Calhoun S."/>
            <person name="Haridas S."/>
            <person name="Kuo A."/>
            <person name="Mondo S."/>
            <person name="Pangilinan J."/>
            <person name="Riley R."/>
            <person name="LaButti K."/>
            <person name="Andreopoulos B."/>
            <person name="Lipzen A."/>
            <person name="Chen C."/>
            <person name="Yan M."/>
            <person name="Daum C."/>
            <person name="Ng V."/>
            <person name="Clum A."/>
            <person name="Steindorff A."/>
            <person name="Ohm R.A."/>
            <person name="Martin F."/>
            <person name="Silar P."/>
            <person name="Natvig D.O."/>
            <person name="Lalanne C."/>
            <person name="Gautier V."/>
            <person name="Ament-Velasquez S.L."/>
            <person name="Kruys A."/>
            <person name="Hutchinson M.I."/>
            <person name="Powell A.J."/>
            <person name="Barry K."/>
            <person name="Miller A.N."/>
            <person name="Grigoriev I.V."/>
            <person name="Debuchy R."/>
            <person name="Gladieux P."/>
            <person name="Hiltunen Thoren M."/>
            <person name="Johannesson H."/>
        </authorList>
    </citation>
    <scope>NUCLEOTIDE SEQUENCE</scope>
    <source>
        <strain evidence="2">CBS 538.74</strain>
    </source>
</reference>
<protein>
    <submittedName>
        <fullName evidence="2">Uncharacterized protein</fullName>
    </submittedName>
</protein>
<gene>
    <name evidence="2" type="ORF">C8A00DRAFT_30952</name>
</gene>
<dbReference type="AlphaFoldDB" id="A0AAN7A0V9"/>
<keyword evidence="3" id="KW-1185">Reference proteome</keyword>
<reference evidence="2" key="2">
    <citation type="submission" date="2023-05" db="EMBL/GenBank/DDBJ databases">
        <authorList>
            <consortium name="Lawrence Berkeley National Laboratory"/>
            <person name="Steindorff A."/>
            <person name="Hensen N."/>
            <person name="Bonometti L."/>
            <person name="Westerberg I."/>
            <person name="Brannstrom I.O."/>
            <person name="Guillou S."/>
            <person name="Cros-Aarteil S."/>
            <person name="Calhoun S."/>
            <person name="Haridas S."/>
            <person name="Kuo A."/>
            <person name="Mondo S."/>
            <person name="Pangilinan J."/>
            <person name="Riley R."/>
            <person name="Labutti K."/>
            <person name="Andreopoulos B."/>
            <person name="Lipzen A."/>
            <person name="Chen C."/>
            <person name="Yanf M."/>
            <person name="Daum C."/>
            <person name="Ng V."/>
            <person name="Clum A."/>
            <person name="Ohm R."/>
            <person name="Martin F."/>
            <person name="Silar P."/>
            <person name="Natvig D."/>
            <person name="Lalanne C."/>
            <person name="Gautier V."/>
            <person name="Ament-Velasquez S.L."/>
            <person name="Kruys A."/>
            <person name="Hutchinson M.I."/>
            <person name="Powell A.J."/>
            <person name="Barry K."/>
            <person name="Miller A.N."/>
            <person name="Grigoriev I.V."/>
            <person name="Debuchy R."/>
            <person name="Gladieux P."/>
            <person name="Thoren M.H."/>
            <person name="Johannesson H."/>
        </authorList>
    </citation>
    <scope>NUCLEOTIDE SEQUENCE</scope>
    <source>
        <strain evidence="2">CBS 538.74</strain>
    </source>
</reference>
<evidence type="ECO:0000313" key="2">
    <source>
        <dbReference type="EMBL" id="KAK4156141.1"/>
    </source>
</evidence>
<accession>A0AAN7A0V9</accession>
<evidence type="ECO:0000313" key="3">
    <source>
        <dbReference type="Proteomes" id="UP001302745"/>
    </source>
</evidence>
<proteinExistence type="predicted"/>
<sequence length="155" mass="17142">MRVLGSVIEYVFELSRAVSWQEVGHKRLADLLISLKESAPPQPKPPTRLAWLGRPNPRLARKRLLAVFYPKTPTPQSKTAPPPSTSTSSSPASSQVNLCPSSSSGWRTAAYISQGLQEARPLGRDNNTKAALLRRGEWMAWARRLKVLAEEEGAR</sequence>